<evidence type="ECO:0000256" key="4">
    <source>
        <dbReference type="ARBA" id="ARBA00023163"/>
    </source>
</evidence>
<dbReference type="Gene3D" id="1.10.10.10">
    <property type="entry name" value="Winged helix-like DNA-binding domain superfamily/Winged helix DNA-binding domain"/>
    <property type="match status" value="1"/>
</dbReference>
<evidence type="ECO:0000256" key="3">
    <source>
        <dbReference type="ARBA" id="ARBA00023125"/>
    </source>
</evidence>
<reference evidence="7 8" key="1">
    <citation type="journal article" date="2019" name="Int. J. Syst. Evol. Microbiol.">
        <title>The Global Catalogue of Microorganisms (GCM) 10K type strain sequencing project: providing services to taxonomists for standard genome sequencing and annotation.</title>
        <authorList>
            <consortium name="The Broad Institute Genomics Platform"/>
            <consortium name="The Broad Institute Genome Sequencing Center for Infectious Disease"/>
            <person name="Wu L."/>
            <person name="Ma J."/>
        </authorList>
    </citation>
    <scope>NUCLEOTIDE SEQUENCE [LARGE SCALE GENOMIC DNA]</scope>
    <source>
        <strain evidence="7 8">JCM 13929</strain>
    </source>
</reference>
<dbReference type="InterPro" id="IPR001867">
    <property type="entry name" value="OmpR/PhoB-type_DNA-bd"/>
</dbReference>
<evidence type="ECO:0000313" key="7">
    <source>
        <dbReference type="EMBL" id="GAA1642373.1"/>
    </source>
</evidence>
<protein>
    <recommendedName>
        <fullName evidence="6">OmpR/PhoB-type domain-containing protein</fullName>
    </recommendedName>
</protein>
<organism evidence="7 8">
    <name type="scientific">Nonomuraea maheshkhaliensis</name>
    <dbReference type="NCBI Taxonomy" id="419590"/>
    <lineage>
        <taxon>Bacteria</taxon>
        <taxon>Bacillati</taxon>
        <taxon>Actinomycetota</taxon>
        <taxon>Actinomycetes</taxon>
        <taxon>Streptosporangiales</taxon>
        <taxon>Streptosporangiaceae</taxon>
        <taxon>Nonomuraea</taxon>
    </lineage>
</organism>
<keyword evidence="4" id="KW-0804">Transcription</keyword>
<proteinExistence type="inferred from homology"/>
<sequence>MEQTGDELRFGVLGQLEIVGGGAPVVIAAAKQRVALVTLLLQAGNLVTRDELIDRIWADDLPADPTASLHTHIARLRRSLRAGRNLIRTHDLGYSIQAGAETLDVLRFRRLVGSAAAARSRDDTGQEARLLREALALWRGPVLADITSESLHREVVPLLEEERLRAQVRWFEACIRLGEPAEVIPELRAAVGAHPTHERLWAQLILALSLGGRPAEARETYRTVRALLRAELGLDPGPEIQQAYARHRSARTVNLS</sequence>
<dbReference type="InterPro" id="IPR036388">
    <property type="entry name" value="WH-like_DNA-bd_sf"/>
</dbReference>
<name>A0ABN2FEE3_9ACTN</name>
<dbReference type="InterPro" id="IPR016032">
    <property type="entry name" value="Sig_transdc_resp-reg_C-effctor"/>
</dbReference>
<keyword evidence="8" id="KW-1185">Reference proteome</keyword>
<evidence type="ECO:0000313" key="8">
    <source>
        <dbReference type="Proteomes" id="UP001500064"/>
    </source>
</evidence>
<evidence type="ECO:0000259" key="6">
    <source>
        <dbReference type="PROSITE" id="PS51755"/>
    </source>
</evidence>
<dbReference type="InterPro" id="IPR005158">
    <property type="entry name" value="BTAD"/>
</dbReference>
<gene>
    <name evidence="7" type="ORF">GCM10009733_044260</name>
</gene>
<dbReference type="SMART" id="SM00862">
    <property type="entry name" value="Trans_reg_C"/>
    <property type="match status" value="1"/>
</dbReference>
<dbReference type="PROSITE" id="PS51755">
    <property type="entry name" value="OMPR_PHOB"/>
    <property type="match status" value="1"/>
</dbReference>
<dbReference type="InterPro" id="IPR011990">
    <property type="entry name" value="TPR-like_helical_dom_sf"/>
</dbReference>
<dbReference type="Proteomes" id="UP001500064">
    <property type="component" value="Unassembled WGS sequence"/>
</dbReference>
<dbReference type="EMBL" id="BAAAMU010000031">
    <property type="protein sequence ID" value="GAA1642373.1"/>
    <property type="molecule type" value="Genomic_DNA"/>
</dbReference>
<evidence type="ECO:0000256" key="5">
    <source>
        <dbReference type="PROSITE-ProRule" id="PRU01091"/>
    </source>
</evidence>
<comment type="similarity">
    <text evidence="1">Belongs to the AfsR/DnrI/RedD regulatory family.</text>
</comment>
<evidence type="ECO:0000256" key="1">
    <source>
        <dbReference type="ARBA" id="ARBA00005820"/>
    </source>
</evidence>
<accession>A0ABN2FEE3</accession>
<feature type="DNA-binding region" description="OmpR/PhoB-type" evidence="5">
    <location>
        <begin position="1"/>
        <end position="98"/>
    </location>
</feature>
<dbReference type="PANTHER" id="PTHR35807">
    <property type="entry name" value="TRANSCRIPTIONAL REGULATOR REDD-RELATED"/>
    <property type="match status" value="1"/>
</dbReference>
<dbReference type="RefSeq" id="WP_346107489.1">
    <property type="nucleotide sequence ID" value="NZ_BAAAMU010000031.1"/>
</dbReference>
<keyword evidence="2" id="KW-0805">Transcription regulation</keyword>
<dbReference type="PANTHER" id="PTHR35807:SF1">
    <property type="entry name" value="TRANSCRIPTIONAL REGULATOR REDD"/>
    <property type="match status" value="1"/>
</dbReference>
<dbReference type="CDD" id="cd15831">
    <property type="entry name" value="BTAD"/>
    <property type="match status" value="1"/>
</dbReference>
<feature type="domain" description="OmpR/PhoB-type" evidence="6">
    <location>
        <begin position="1"/>
        <end position="98"/>
    </location>
</feature>
<dbReference type="Pfam" id="PF00486">
    <property type="entry name" value="Trans_reg_C"/>
    <property type="match status" value="1"/>
</dbReference>
<dbReference type="Gene3D" id="1.25.40.10">
    <property type="entry name" value="Tetratricopeptide repeat domain"/>
    <property type="match status" value="1"/>
</dbReference>
<comment type="caution">
    <text evidence="7">The sequence shown here is derived from an EMBL/GenBank/DDBJ whole genome shotgun (WGS) entry which is preliminary data.</text>
</comment>
<dbReference type="Pfam" id="PF03704">
    <property type="entry name" value="BTAD"/>
    <property type="match status" value="1"/>
</dbReference>
<dbReference type="SMART" id="SM01043">
    <property type="entry name" value="BTAD"/>
    <property type="match status" value="1"/>
</dbReference>
<dbReference type="InterPro" id="IPR051677">
    <property type="entry name" value="AfsR-DnrI-RedD_regulator"/>
</dbReference>
<dbReference type="SUPFAM" id="SSF48452">
    <property type="entry name" value="TPR-like"/>
    <property type="match status" value="1"/>
</dbReference>
<evidence type="ECO:0000256" key="2">
    <source>
        <dbReference type="ARBA" id="ARBA00023015"/>
    </source>
</evidence>
<keyword evidence="3 5" id="KW-0238">DNA-binding</keyword>
<dbReference type="SUPFAM" id="SSF46894">
    <property type="entry name" value="C-terminal effector domain of the bipartite response regulators"/>
    <property type="match status" value="1"/>
</dbReference>